<dbReference type="Proteomes" id="UP000548423">
    <property type="component" value="Unassembled WGS sequence"/>
</dbReference>
<reference evidence="2" key="1">
    <citation type="submission" date="2020-07" db="EMBL/GenBank/DDBJ databases">
        <authorList>
            <person name="Partida-Martinez L."/>
            <person name="Huntemann M."/>
            <person name="Clum A."/>
            <person name="Wang J."/>
            <person name="Palaniappan K."/>
            <person name="Ritter S."/>
            <person name="Chen I.-M."/>
            <person name="Stamatis D."/>
            <person name="Reddy T."/>
            <person name="O'Malley R."/>
            <person name="Daum C."/>
            <person name="Shapiro N."/>
            <person name="Ivanova N."/>
            <person name="Kyrpides N."/>
            <person name="Woyke T."/>
        </authorList>
    </citation>
    <scope>NUCLEOTIDE SEQUENCE [LARGE SCALE GENOMIC DNA]</scope>
    <source>
        <strain evidence="2">AT2.8</strain>
    </source>
</reference>
<sequence length="128" mass="14455">MIPSIELQRSVNNALKSGDYKVYDQFQQGVAMPFITIGEETLLDISTKVEEITSHLITVHTWSKSISAKEVKEMNHFIKTSLIDAPLIVDGFVVLFSALDLNQTLKEQDGNSIVYHGITQIEYRLQEV</sequence>
<comment type="caution">
    <text evidence="1">The sequence shown here is derived from an EMBL/GenBank/DDBJ whole genome shotgun (WGS) entry which is preliminary data.</text>
</comment>
<organism evidence="1 2">
    <name type="scientific">Neobacillus niacini</name>
    <dbReference type="NCBI Taxonomy" id="86668"/>
    <lineage>
        <taxon>Bacteria</taxon>
        <taxon>Bacillati</taxon>
        <taxon>Bacillota</taxon>
        <taxon>Bacilli</taxon>
        <taxon>Bacillales</taxon>
        <taxon>Bacillaceae</taxon>
        <taxon>Neobacillus</taxon>
    </lineage>
</organism>
<dbReference type="InterPro" id="IPR053745">
    <property type="entry name" value="Viral_Tail_Comp_sf"/>
</dbReference>
<dbReference type="EMBL" id="JACCBX010000008">
    <property type="protein sequence ID" value="NYE07283.1"/>
    <property type="molecule type" value="Genomic_DNA"/>
</dbReference>
<dbReference type="AlphaFoldDB" id="A0A852TER0"/>
<gene>
    <name evidence="1" type="ORF">F4694_004068</name>
</gene>
<proteinExistence type="predicted"/>
<dbReference type="Pfam" id="PF11367">
    <property type="entry name" value="Tail_completion_gp17"/>
    <property type="match status" value="1"/>
</dbReference>
<name>A0A852TER0_9BACI</name>
<reference evidence="2" key="2">
    <citation type="submission" date="2020-08" db="EMBL/GenBank/DDBJ databases">
        <title>The Agave Microbiome: Exploring the role of microbial communities in plant adaptations to desert environments.</title>
        <authorList>
            <person name="Partida-Martinez L.P."/>
        </authorList>
    </citation>
    <scope>NUCLEOTIDE SEQUENCE [LARGE SCALE GENOMIC DNA]</scope>
    <source>
        <strain evidence="2">AT2.8</strain>
    </source>
</reference>
<evidence type="ECO:0008006" key="3">
    <source>
        <dbReference type="Google" id="ProtNLM"/>
    </source>
</evidence>
<dbReference type="InterPro" id="IPR021508">
    <property type="entry name" value="Gp17-like"/>
</dbReference>
<protein>
    <recommendedName>
        <fullName evidence="3">DUF3168 domain-containing protein</fullName>
    </recommendedName>
</protein>
<accession>A0A852TER0</accession>
<evidence type="ECO:0000313" key="1">
    <source>
        <dbReference type="EMBL" id="NYE07283.1"/>
    </source>
</evidence>
<dbReference type="Gene3D" id="3.30.2000.30">
    <property type="match status" value="1"/>
</dbReference>
<evidence type="ECO:0000313" key="2">
    <source>
        <dbReference type="Proteomes" id="UP000548423"/>
    </source>
</evidence>